<dbReference type="GO" id="GO:0008234">
    <property type="term" value="F:cysteine-type peptidase activity"/>
    <property type="evidence" value="ECO:0007669"/>
    <property type="project" value="UniProtKB-KW"/>
</dbReference>
<dbReference type="InterPro" id="IPR018337">
    <property type="entry name" value="Cell_wall/Cho-bd_repeat"/>
</dbReference>
<dbReference type="PROSITE" id="PS51170">
    <property type="entry name" value="CW"/>
    <property type="match status" value="1"/>
</dbReference>
<dbReference type="InterPro" id="IPR038765">
    <property type="entry name" value="Papain-like_cys_pep_sf"/>
</dbReference>
<dbReference type="InterPro" id="IPR036365">
    <property type="entry name" value="PGBD-like_sf"/>
</dbReference>
<dbReference type="InterPro" id="IPR036366">
    <property type="entry name" value="PGBDSf"/>
</dbReference>
<gene>
    <name evidence="10" type="ORF">APY09_05545</name>
</gene>
<organism evidence="10 11">
    <name type="scientific">Schaalia odontolytica</name>
    <dbReference type="NCBI Taxonomy" id="1660"/>
    <lineage>
        <taxon>Bacteria</taxon>
        <taxon>Bacillati</taxon>
        <taxon>Actinomycetota</taxon>
        <taxon>Actinomycetes</taxon>
        <taxon>Actinomycetales</taxon>
        <taxon>Actinomycetaceae</taxon>
        <taxon>Schaalia</taxon>
    </lineage>
</organism>
<evidence type="ECO:0000256" key="1">
    <source>
        <dbReference type="ARBA" id="ARBA00007074"/>
    </source>
</evidence>
<dbReference type="SUPFAM" id="SSF54001">
    <property type="entry name" value="Cysteine proteinases"/>
    <property type="match status" value="1"/>
</dbReference>
<dbReference type="SUPFAM" id="SSF69360">
    <property type="entry name" value="Cell wall binding repeat"/>
    <property type="match status" value="2"/>
</dbReference>
<feature type="domain" description="NlpC/P60" evidence="9">
    <location>
        <begin position="435"/>
        <end position="573"/>
    </location>
</feature>
<dbReference type="Gene3D" id="3.90.1720.10">
    <property type="entry name" value="endopeptidase domain like (from Nostoc punctiforme)"/>
    <property type="match status" value="1"/>
</dbReference>
<dbReference type="InterPro" id="IPR006311">
    <property type="entry name" value="TAT_signal"/>
</dbReference>
<dbReference type="PANTHER" id="PTHR47359:SF3">
    <property type="entry name" value="NLP_P60 DOMAIN-CONTAINING PROTEIN-RELATED"/>
    <property type="match status" value="1"/>
</dbReference>
<proteinExistence type="inferred from homology"/>
<keyword evidence="5" id="KW-0788">Thiol protease</keyword>
<evidence type="ECO:0000256" key="8">
    <source>
        <dbReference type="SAM" id="SignalP"/>
    </source>
</evidence>
<dbReference type="PROSITE" id="PS51935">
    <property type="entry name" value="NLPC_P60"/>
    <property type="match status" value="1"/>
</dbReference>
<dbReference type="RefSeq" id="WP_060566568.1">
    <property type="nucleotide sequence ID" value="NZ_CP040006.1"/>
</dbReference>
<comment type="similarity">
    <text evidence="1">Belongs to the peptidase C40 family.</text>
</comment>
<evidence type="ECO:0000313" key="11">
    <source>
        <dbReference type="Proteomes" id="UP000054686"/>
    </source>
</evidence>
<evidence type="ECO:0000256" key="7">
    <source>
        <dbReference type="SAM" id="MobiDB-lite"/>
    </source>
</evidence>
<dbReference type="Pfam" id="PF19127">
    <property type="entry name" value="Choline_bind_3"/>
    <property type="match status" value="2"/>
</dbReference>
<dbReference type="EMBL" id="LLVT01000002">
    <property type="protein sequence ID" value="KSW10940.1"/>
    <property type="molecule type" value="Genomic_DNA"/>
</dbReference>
<evidence type="ECO:0000256" key="3">
    <source>
        <dbReference type="ARBA" id="ARBA00022737"/>
    </source>
</evidence>
<protein>
    <recommendedName>
        <fullName evidence="9">NlpC/P60 domain-containing protein</fullName>
    </recommendedName>
</protein>
<dbReference type="PANTHER" id="PTHR47359">
    <property type="entry name" value="PEPTIDOGLYCAN DL-ENDOPEPTIDASE CWLO"/>
    <property type="match status" value="1"/>
</dbReference>
<dbReference type="Gene3D" id="1.10.101.10">
    <property type="entry name" value="PGBD-like superfamily/PGBD"/>
    <property type="match status" value="1"/>
</dbReference>
<dbReference type="AlphaFoldDB" id="A0A0V8RS52"/>
<keyword evidence="8" id="KW-0732">Signal</keyword>
<evidence type="ECO:0000256" key="5">
    <source>
        <dbReference type="ARBA" id="ARBA00022807"/>
    </source>
</evidence>
<dbReference type="Pfam" id="PF01471">
    <property type="entry name" value="PG_binding_1"/>
    <property type="match status" value="1"/>
</dbReference>
<reference evidence="10 11" key="1">
    <citation type="submission" date="2015-10" db="EMBL/GenBank/DDBJ databases">
        <title>Draft Genome of Actinomyces odontolyticus subsp. actinosynbacter strain XH001.</title>
        <authorList>
            <person name="Mclean J.S."/>
            <person name="He X."/>
        </authorList>
    </citation>
    <scope>NUCLEOTIDE SEQUENCE [LARGE SCALE GENOMIC DNA]</scope>
    <source>
        <strain evidence="10 11">XH001</strain>
    </source>
</reference>
<feature type="region of interest" description="Disordered" evidence="7">
    <location>
        <begin position="32"/>
        <end position="105"/>
    </location>
</feature>
<comment type="caution">
    <text evidence="10">The sequence shown here is derived from an EMBL/GenBank/DDBJ whole genome shotgun (WGS) entry which is preliminary data.</text>
</comment>
<dbReference type="GO" id="GO:0006508">
    <property type="term" value="P:proteolysis"/>
    <property type="evidence" value="ECO:0007669"/>
    <property type="project" value="UniProtKB-KW"/>
</dbReference>
<keyword evidence="4" id="KW-0378">Hydrolase</keyword>
<dbReference type="InterPro" id="IPR000064">
    <property type="entry name" value="NLP_P60_dom"/>
</dbReference>
<evidence type="ECO:0000256" key="6">
    <source>
        <dbReference type="PROSITE-ProRule" id="PRU00591"/>
    </source>
</evidence>
<sequence>MASTPTLARRALARALTAALTLALIALPAQARADAGDEATPQSAADTSTAAQSASLAAPSASPSPEATDAPEPATPSASDEDRAAPASSESDEPPTMDAPNETGRGAWVRDSIGWWWRRADGTYPASQWVRIGDARYFFYDSGYMATGWFRDRADWFFLAPSGALVGGWLYDGGSWYYLDPASGVMRTGLTPVDGTWYYLGSSGAMRTGWEHLFDGWHYFASNGAQIGGWLRDGGQWYYLDPDTGVMRTGMTGVDGTWYYLDSSGVMRTGWVRLADGWHFFASSGAQMGGWLRDGGEWYYLDPDTGIMRTAPLELNGRRYEFDSSGAWRGYEAPAGYLQPTDHITGLGDATNTLTWGMNGTKVRIVQVRLGLWHANKLASVDAPFVAAVKNFQQRAGLPVTGVVDKATWDAMDTGYPWTVDQYQATPLPLTATRSERVEAMIGYAWNQTGSSYTWGGAGPYDQGFDCSGLVLQSLYSAGLDPQPIDVIKHAWPSYRTSQELYAYPRFQHVPLSQRQRGDLIFYTTSGTVTHVAIYLGDDMVVHTDWMGRPARMQHITAGYGWDRMTPDVVRPLP</sequence>
<dbReference type="Pfam" id="PF01473">
    <property type="entry name" value="Choline_bind_1"/>
    <property type="match status" value="4"/>
</dbReference>
<dbReference type="InterPro" id="IPR051794">
    <property type="entry name" value="PG_Endopeptidase_C40"/>
</dbReference>
<feature type="compositionally biased region" description="Low complexity" evidence="7">
    <location>
        <begin position="39"/>
        <end position="78"/>
    </location>
</feature>
<feature type="signal peptide" evidence="8">
    <location>
        <begin position="1"/>
        <end position="31"/>
    </location>
</feature>
<feature type="repeat" description="Cell wall-binding" evidence="6">
    <location>
        <begin position="248"/>
        <end position="267"/>
    </location>
</feature>
<keyword evidence="2" id="KW-0645">Protease</keyword>
<dbReference type="OrthoDB" id="514320at2"/>
<feature type="chain" id="PRO_5006895172" description="NlpC/P60 domain-containing protein" evidence="8">
    <location>
        <begin position="32"/>
        <end position="574"/>
    </location>
</feature>
<name>A0A0V8RS52_9ACTO</name>
<evidence type="ECO:0000313" key="10">
    <source>
        <dbReference type="EMBL" id="KSW10940.1"/>
    </source>
</evidence>
<keyword evidence="3" id="KW-0677">Repeat</keyword>
<dbReference type="PROSITE" id="PS51318">
    <property type="entry name" value="TAT"/>
    <property type="match status" value="1"/>
</dbReference>
<dbReference type="Pfam" id="PF00877">
    <property type="entry name" value="NLPC_P60"/>
    <property type="match status" value="1"/>
</dbReference>
<evidence type="ECO:0000256" key="4">
    <source>
        <dbReference type="ARBA" id="ARBA00022801"/>
    </source>
</evidence>
<evidence type="ECO:0000256" key="2">
    <source>
        <dbReference type="ARBA" id="ARBA00022670"/>
    </source>
</evidence>
<dbReference type="InterPro" id="IPR002477">
    <property type="entry name" value="Peptidoglycan-bd-like"/>
</dbReference>
<dbReference type="Gene3D" id="2.10.270.10">
    <property type="entry name" value="Cholin Binding"/>
    <property type="match status" value="3"/>
</dbReference>
<evidence type="ECO:0000259" key="9">
    <source>
        <dbReference type="PROSITE" id="PS51935"/>
    </source>
</evidence>
<dbReference type="Proteomes" id="UP000054686">
    <property type="component" value="Unassembled WGS sequence"/>
</dbReference>
<accession>A0A0V8RS52</accession>
<dbReference type="SUPFAM" id="SSF47090">
    <property type="entry name" value="PGBD-like"/>
    <property type="match status" value="1"/>
</dbReference>